<name>A0A9X9S6E7_METOG</name>
<dbReference type="CDD" id="cd00090">
    <property type="entry name" value="HTH_ARSR"/>
    <property type="match status" value="1"/>
</dbReference>
<evidence type="ECO:0000313" key="3">
    <source>
        <dbReference type="Proteomes" id="UP001163096"/>
    </source>
</evidence>
<sequence length="455" mass="52453">MEEYQEKLIAVREFLREKSPQQMSISAISRSMGMNRGTVSKYLEILRINGQVTMVYYGKSKLYTVSDRIPAVSLFDYTTDIIIIMDANARIMTANKSFFSKYNRLNERTLVGSNIFHLGIPIFSESSVHKNINRMIRGDKFLHEMQYIDERNNQIYSIKFIPTVSLDGNKNCMIALRDITDQIHTEEALSISDEKLRTIFKKVPSGILFFNESGNIINANSASLRMLGVDNYQDLMKTNLFDLFCRKEKIINALFDGDIGKIEFICDFERLKREQIMPTSRSGIAYFEASFTHISSETGFREYATIIMDVTAERMAKKELKFNESRYHSFFNYTCTGVLIYQPVDGGNDFMIKDVNQALEIILQVKKEEIIGKKLFVAFPDLPISSVRLALNRVNSTEIPEVVPPLQYIKNETSPWLTHFIFKLPTGEIASFMMDIAKDLREEVTYRKTLCTEND</sequence>
<dbReference type="InterPro" id="IPR000014">
    <property type="entry name" value="PAS"/>
</dbReference>
<dbReference type="SUPFAM" id="SSF46785">
    <property type="entry name" value="Winged helix' DNA-binding domain"/>
    <property type="match status" value="1"/>
</dbReference>
<gene>
    <name evidence="2" type="ORF">OU421_05370</name>
</gene>
<dbReference type="Proteomes" id="UP001163096">
    <property type="component" value="Chromosome"/>
</dbReference>
<organism evidence="2 3">
    <name type="scientific">Methanogenium organophilum</name>
    <dbReference type="NCBI Taxonomy" id="2199"/>
    <lineage>
        <taxon>Archaea</taxon>
        <taxon>Methanobacteriati</taxon>
        <taxon>Methanobacteriota</taxon>
        <taxon>Stenosarchaea group</taxon>
        <taxon>Methanomicrobia</taxon>
        <taxon>Methanomicrobiales</taxon>
        <taxon>Methanomicrobiaceae</taxon>
        <taxon>Methanogenium</taxon>
    </lineage>
</organism>
<proteinExistence type="predicted"/>
<dbReference type="InterPro" id="IPR035965">
    <property type="entry name" value="PAS-like_dom_sf"/>
</dbReference>
<dbReference type="EMBL" id="CP113361">
    <property type="protein sequence ID" value="WAI02302.1"/>
    <property type="molecule type" value="Genomic_DNA"/>
</dbReference>
<dbReference type="Pfam" id="PF13426">
    <property type="entry name" value="PAS_9"/>
    <property type="match status" value="1"/>
</dbReference>
<dbReference type="Gene3D" id="3.30.450.20">
    <property type="entry name" value="PAS domain"/>
    <property type="match status" value="3"/>
</dbReference>
<dbReference type="InterPro" id="IPR036390">
    <property type="entry name" value="WH_DNA-bd_sf"/>
</dbReference>
<feature type="domain" description="PAS" evidence="1">
    <location>
        <begin position="192"/>
        <end position="244"/>
    </location>
</feature>
<evidence type="ECO:0000313" key="2">
    <source>
        <dbReference type="EMBL" id="WAI02302.1"/>
    </source>
</evidence>
<dbReference type="Pfam" id="PF08448">
    <property type="entry name" value="PAS_4"/>
    <property type="match status" value="1"/>
</dbReference>
<accession>A0A9X9S6E7</accession>
<dbReference type="SMART" id="SM00091">
    <property type="entry name" value="PAS"/>
    <property type="match status" value="3"/>
</dbReference>
<keyword evidence="3" id="KW-1185">Reference proteome</keyword>
<dbReference type="KEGG" id="mou:OU421_05370"/>
<dbReference type="NCBIfam" id="TIGR00229">
    <property type="entry name" value="sensory_box"/>
    <property type="match status" value="1"/>
</dbReference>
<dbReference type="CDD" id="cd00130">
    <property type="entry name" value="PAS"/>
    <property type="match status" value="1"/>
</dbReference>
<dbReference type="InterPro" id="IPR036388">
    <property type="entry name" value="WH-like_DNA-bd_sf"/>
</dbReference>
<reference evidence="2" key="1">
    <citation type="submission" date="2022-11" db="EMBL/GenBank/DDBJ databases">
        <title>Complete genome sequence of Methanogenium organophilum DSM 3596.</title>
        <authorList>
            <person name="Chen S.-C."/>
            <person name="Lai S.-J."/>
            <person name="You Y.-T."/>
        </authorList>
    </citation>
    <scope>NUCLEOTIDE SEQUENCE</scope>
    <source>
        <strain evidence="2">DSM 3596</strain>
    </source>
</reference>
<dbReference type="PROSITE" id="PS50112">
    <property type="entry name" value="PAS"/>
    <property type="match status" value="1"/>
</dbReference>
<dbReference type="InterPro" id="IPR011991">
    <property type="entry name" value="ArsR-like_HTH"/>
</dbReference>
<dbReference type="InterPro" id="IPR013656">
    <property type="entry name" value="PAS_4"/>
</dbReference>
<protein>
    <submittedName>
        <fullName evidence="2">PAS domain S-box protein</fullName>
    </submittedName>
</protein>
<evidence type="ECO:0000259" key="1">
    <source>
        <dbReference type="PROSITE" id="PS50112"/>
    </source>
</evidence>
<dbReference type="SUPFAM" id="SSF55785">
    <property type="entry name" value="PYP-like sensor domain (PAS domain)"/>
    <property type="match status" value="3"/>
</dbReference>
<dbReference type="Gene3D" id="1.10.10.10">
    <property type="entry name" value="Winged helix-like DNA-binding domain superfamily/Winged helix DNA-binding domain"/>
    <property type="match status" value="1"/>
</dbReference>
<dbReference type="Pfam" id="PF13188">
    <property type="entry name" value="PAS_8"/>
    <property type="match status" value="1"/>
</dbReference>
<dbReference type="AlphaFoldDB" id="A0A9X9S6E7"/>